<keyword evidence="2" id="KW-0663">Pyridoxal phosphate</keyword>
<dbReference type="InterPro" id="IPR036388">
    <property type="entry name" value="WH-like_DNA-bd_sf"/>
</dbReference>
<dbReference type="Proteomes" id="UP000494111">
    <property type="component" value="Unassembled WGS sequence"/>
</dbReference>
<dbReference type="InterPro" id="IPR004839">
    <property type="entry name" value="Aminotransferase_I/II_large"/>
</dbReference>
<keyword evidence="5" id="KW-0804">Transcription</keyword>
<evidence type="ECO:0000256" key="5">
    <source>
        <dbReference type="ARBA" id="ARBA00023163"/>
    </source>
</evidence>
<evidence type="ECO:0000256" key="3">
    <source>
        <dbReference type="ARBA" id="ARBA00023015"/>
    </source>
</evidence>
<dbReference type="GO" id="GO:0030170">
    <property type="term" value="F:pyridoxal phosphate binding"/>
    <property type="evidence" value="ECO:0007669"/>
    <property type="project" value="InterPro"/>
</dbReference>
<keyword evidence="4" id="KW-0238">DNA-binding</keyword>
<dbReference type="GO" id="GO:0003700">
    <property type="term" value="F:DNA-binding transcription factor activity"/>
    <property type="evidence" value="ECO:0007669"/>
    <property type="project" value="InterPro"/>
</dbReference>
<dbReference type="CDD" id="cd07377">
    <property type="entry name" value="WHTH_GntR"/>
    <property type="match status" value="1"/>
</dbReference>
<dbReference type="PANTHER" id="PTHR46577:SF1">
    <property type="entry name" value="HTH-TYPE TRANSCRIPTIONAL REGULATORY PROTEIN GABR"/>
    <property type="match status" value="1"/>
</dbReference>
<evidence type="ECO:0000256" key="6">
    <source>
        <dbReference type="SAM" id="MobiDB-lite"/>
    </source>
</evidence>
<keyword evidence="3" id="KW-0805">Transcription regulation</keyword>
<dbReference type="AlphaFoldDB" id="A0A6S7ANP0"/>
<dbReference type="InterPro" id="IPR000524">
    <property type="entry name" value="Tscrpt_reg_HTH_GntR"/>
</dbReference>
<feature type="compositionally biased region" description="Pro residues" evidence="6">
    <location>
        <begin position="164"/>
        <end position="174"/>
    </location>
</feature>
<dbReference type="Pfam" id="PF00392">
    <property type="entry name" value="GntR"/>
    <property type="match status" value="1"/>
</dbReference>
<feature type="region of interest" description="Disordered" evidence="6">
    <location>
        <begin position="129"/>
        <end position="179"/>
    </location>
</feature>
<dbReference type="EMBL" id="CADIJO010000036">
    <property type="protein sequence ID" value="CAB3741098.1"/>
    <property type="molecule type" value="Genomic_DNA"/>
</dbReference>
<evidence type="ECO:0000313" key="8">
    <source>
        <dbReference type="EMBL" id="CAB3741098.1"/>
    </source>
</evidence>
<evidence type="ECO:0000256" key="2">
    <source>
        <dbReference type="ARBA" id="ARBA00022898"/>
    </source>
</evidence>
<dbReference type="PROSITE" id="PS50949">
    <property type="entry name" value="HTH_GNTR"/>
    <property type="match status" value="1"/>
</dbReference>
<protein>
    <submittedName>
        <fullName evidence="8">HTH-type transcriptional regulatory protein GabR</fullName>
    </submittedName>
</protein>
<evidence type="ECO:0000256" key="4">
    <source>
        <dbReference type="ARBA" id="ARBA00023125"/>
    </source>
</evidence>
<name>A0A6S7ANP0_9BURK</name>
<dbReference type="CDD" id="cd00609">
    <property type="entry name" value="AAT_like"/>
    <property type="match status" value="1"/>
</dbReference>
<dbReference type="GO" id="GO:0003677">
    <property type="term" value="F:DNA binding"/>
    <property type="evidence" value="ECO:0007669"/>
    <property type="project" value="UniProtKB-KW"/>
</dbReference>
<dbReference type="SMART" id="SM00345">
    <property type="entry name" value="HTH_GNTR"/>
    <property type="match status" value="1"/>
</dbReference>
<evidence type="ECO:0000256" key="1">
    <source>
        <dbReference type="ARBA" id="ARBA00005384"/>
    </source>
</evidence>
<comment type="similarity">
    <text evidence="1">In the C-terminal section; belongs to the class-I pyridoxal-phosphate-dependent aminotransferase family.</text>
</comment>
<dbReference type="InterPro" id="IPR051446">
    <property type="entry name" value="HTH_trans_reg/aminotransferase"/>
</dbReference>
<feature type="compositionally biased region" description="Basic and acidic residues" evidence="6">
    <location>
        <begin position="19"/>
        <end position="39"/>
    </location>
</feature>
<dbReference type="InterPro" id="IPR015421">
    <property type="entry name" value="PyrdxlP-dep_Trfase_major"/>
</dbReference>
<dbReference type="SUPFAM" id="SSF46785">
    <property type="entry name" value="Winged helix' DNA-binding domain"/>
    <property type="match status" value="1"/>
</dbReference>
<proteinExistence type="inferred from homology"/>
<feature type="region of interest" description="Disordered" evidence="6">
    <location>
        <begin position="1"/>
        <end position="53"/>
    </location>
</feature>
<feature type="compositionally biased region" description="Low complexity" evidence="6">
    <location>
        <begin position="141"/>
        <end position="162"/>
    </location>
</feature>
<sequence>MNMTKPLLHDATGGSHPETPPDTRRVSRRAALRETRQEASLDLPLDPPRAGESKQTWVYRQIRERILKGVLPSGSRLPSTRSLAGRWHIARSTVESAYDQLHSEGYTAGTVGSGTYVAAVIPDNFFRDGLPGEAAQGGGRPSTPAAPGASSPSPRAVSARPATGLPPVPPPRSEPPFTARSADASLFPMAAWSKGLAASAQRVTPSQLANEESQGWRPLREQIARYLGAARGIACDADQVVVLTGIRDGIDLSARVLLSPGDKVLVEDPGYLNAVPLFSQYTRRITPIAIDDHGFSVASARRQRGVKLVHVTPAHQSPTGVTMPVSRRLELLDWAAQTGSWILEDDYDSEFNYDSAPLAALKSLDSADRVIHCGSFNKTLFNALRIGYAVLPRPLVAAFTRTRHTTGRSNSIIEQMTLANFLEDGSFARHVRRVRPVYAARRDQLLRLLRQAAGPSPLRVSGEQAGFHLVWWLPPGMDLADLLRRAQARGIGIQSVADFCLRVTMPPGVVIGYSARSEAELEQVGALLRGAGA</sequence>
<organism evidence="8 9">
    <name type="scientific">Achromobacter deleyi</name>
    <dbReference type="NCBI Taxonomy" id="1353891"/>
    <lineage>
        <taxon>Bacteria</taxon>
        <taxon>Pseudomonadati</taxon>
        <taxon>Pseudomonadota</taxon>
        <taxon>Betaproteobacteria</taxon>
        <taxon>Burkholderiales</taxon>
        <taxon>Alcaligenaceae</taxon>
        <taxon>Achromobacter</taxon>
    </lineage>
</organism>
<reference evidence="8 9" key="1">
    <citation type="submission" date="2020-04" db="EMBL/GenBank/DDBJ databases">
        <authorList>
            <person name="De Canck E."/>
        </authorList>
    </citation>
    <scope>NUCLEOTIDE SEQUENCE [LARGE SCALE GENOMIC DNA]</scope>
    <source>
        <strain evidence="8 9">LMG 3458</strain>
    </source>
</reference>
<evidence type="ECO:0000313" key="9">
    <source>
        <dbReference type="Proteomes" id="UP000494111"/>
    </source>
</evidence>
<dbReference type="InterPro" id="IPR036390">
    <property type="entry name" value="WH_DNA-bd_sf"/>
</dbReference>
<gene>
    <name evidence="8" type="primary">gabR_8</name>
    <name evidence="8" type="ORF">LMG3458_05801</name>
</gene>
<dbReference type="Gene3D" id="3.40.640.10">
    <property type="entry name" value="Type I PLP-dependent aspartate aminotransferase-like (Major domain)"/>
    <property type="match status" value="1"/>
</dbReference>
<evidence type="ECO:0000259" key="7">
    <source>
        <dbReference type="PROSITE" id="PS50949"/>
    </source>
</evidence>
<dbReference type="Pfam" id="PF00155">
    <property type="entry name" value="Aminotran_1_2"/>
    <property type="match status" value="1"/>
</dbReference>
<dbReference type="Gene3D" id="1.10.10.10">
    <property type="entry name" value="Winged helix-like DNA-binding domain superfamily/Winged helix DNA-binding domain"/>
    <property type="match status" value="1"/>
</dbReference>
<dbReference type="SUPFAM" id="SSF53383">
    <property type="entry name" value="PLP-dependent transferases"/>
    <property type="match status" value="1"/>
</dbReference>
<dbReference type="InterPro" id="IPR015424">
    <property type="entry name" value="PyrdxlP-dep_Trfase"/>
</dbReference>
<dbReference type="PANTHER" id="PTHR46577">
    <property type="entry name" value="HTH-TYPE TRANSCRIPTIONAL REGULATORY PROTEIN GABR"/>
    <property type="match status" value="1"/>
</dbReference>
<accession>A0A6S7ANP0</accession>
<feature type="domain" description="HTH gntR-type" evidence="7">
    <location>
        <begin position="52"/>
        <end position="120"/>
    </location>
</feature>